<dbReference type="InterPro" id="IPR036188">
    <property type="entry name" value="FAD/NAD-bd_sf"/>
</dbReference>
<reference evidence="2 3" key="1">
    <citation type="submission" date="2018-08" db="EMBL/GenBank/DDBJ databases">
        <title>Recombination of ecologically and evolutionarily significant loci maintains genetic cohesion in the Pseudomonas syringae species complex.</title>
        <authorList>
            <person name="Dillon M."/>
            <person name="Thakur S."/>
            <person name="Almeida R.N.D."/>
            <person name="Weir B.S."/>
            <person name="Guttman D.S."/>
        </authorList>
    </citation>
    <scope>NUCLEOTIDE SEQUENCE [LARGE SCALE GENOMIC DNA]</scope>
    <source>
        <strain evidence="2 3">ICMP 3883</strain>
    </source>
</reference>
<dbReference type="Gene3D" id="3.50.50.60">
    <property type="entry name" value="FAD/NAD(P)-binding domain"/>
    <property type="match status" value="1"/>
</dbReference>
<evidence type="ECO:0000313" key="2">
    <source>
        <dbReference type="EMBL" id="RML44869.1"/>
    </source>
</evidence>
<protein>
    <recommendedName>
        <fullName evidence="1">FAD-binding domain-containing protein</fullName>
    </recommendedName>
</protein>
<dbReference type="AlphaFoldDB" id="A0A3M2W012"/>
<dbReference type="SUPFAM" id="SSF51905">
    <property type="entry name" value="FAD/NAD(P)-binding domain"/>
    <property type="match status" value="1"/>
</dbReference>
<dbReference type="GO" id="GO:0003824">
    <property type="term" value="F:catalytic activity"/>
    <property type="evidence" value="ECO:0007669"/>
    <property type="project" value="UniProtKB-ARBA"/>
</dbReference>
<comment type="caution">
    <text evidence="2">The sequence shown here is derived from an EMBL/GenBank/DDBJ whole genome shotgun (WGS) entry which is preliminary data.</text>
</comment>
<gene>
    <name evidence="2" type="ORF">ALQ95_05577</name>
</gene>
<dbReference type="Proteomes" id="UP000280292">
    <property type="component" value="Unassembled WGS sequence"/>
</dbReference>
<name>A0A3M2W012_PSESI</name>
<dbReference type="PANTHER" id="PTHR43422:SF3">
    <property type="entry name" value="THIAMINE THIAZOLE SYNTHASE"/>
    <property type="match status" value="1"/>
</dbReference>
<dbReference type="GO" id="GO:0071949">
    <property type="term" value="F:FAD binding"/>
    <property type="evidence" value="ECO:0007669"/>
    <property type="project" value="InterPro"/>
</dbReference>
<evidence type="ECO:0000259" key="1">
    <source>
        <dbReference type="Pfam" id="PF01494"/>
    </source>
</evidence>
<sequence length="472" mass="52285">MRICRTTTCTTSPRCSMATLQAETARRSDHAVVIGGSVTGCLTAAVLARRFKRVTVVEKSDFYDETGPRQSIPQEHHVHLLLLRGKQIMERIFPGLLSALEHSGAQVADLGHDVKWYQRGHWKNRYRSGIEAHYCSRRLIDNQLRRCLTTVPQVTVLSGTRVTRMELAGAEDSPQVRGVVIDDGSGERSLSCDLLIDASGRGTHMPAWLKEAGLGVVQNSVVKTELGYASRIYKRLPAFAAQWQVLLVLPTAPTQRSMGVISPIEGNRWMVTTGGWFGNFPGKDPDQFLQALASLPVPDIHDVIRQAEPLSEVFTFKMPGSRRTHYDRLERWPEGLLVVGDALSSMNPLYSQGMTIGALEADCLDNHLDALLDRSLGCQTLQGSLCAVVDGAWNMATTEDFRFPETSGERTWRTRFDHWYGAGLGELSANNRRALETQIGVTNLVVEPSRLYAPAIVSRIALNALLPRTTRP</sequence>
<dbReference type="PANTHER" id="PTHR43422">
    <property type="entry name" value="THIAMINE THIAZOLE SYNTHASE"/>
    <property type="match status" value="1"/>
</dbReference>
<proteinExistence type="predicted"/>
<dbReference type="EMBL" id="RBNR01000113">
    <property type="protein sequence ID" value="RML44869.1"/>
    <property type="molecule type" value="Genomic_DNA"/>
</dbReference>
<accession>A0A3M2W012</accession>
<organism evidence="2 3">
    <name type="scientific">Pseudomonas syringae pv. ribicola</name>
    <dbReference type="NCBI Taxonomy" id="55398"/>
    <lineage>
        <taxon>Bacteria</taxon>
        <taxon>Pseudomonadati</taxon>
        <taxon>Pseudomonadota</taxon>
        <taxon>Gammaproteobacteria</taxon>
        <taxon>Pseudomonadales</taxon>
        <taxon>Pseudomonadaceae</taxon>
        <taxon>Pseudomonas</taxon>
    </lineage>
</organism>
<dbReference type="InterPro" id="IPR002938">
    <property type="entry name" value="FAD-bd"/>
</dbReference>
<dbReference type="Pfam" id="PF01494">
    <property type="entry name" value="FAD_binding_3"/>
    <property type="match status" value="1"/>
</dbReference>
<evidence type="ECO:0000313" key="3">
    <source>
        <dbReference type="Proteomes" id="UP000280292"/>
    </source>
</evidence>
<feature type="domain" description="FAD-binding" evidence="1">
    <location>
        <begin position="31"/>
        <end position="367"/>
    </location>
</feature>